<reference evidence="14 15" key="1">
    <citation type="submission" date="2019-11" db="EMBL/GenBank/DDBJ databases">
        <title>Comparative genomics of hydrocarbon-degrading Desulfosarcina strains.</title>
        <authorList>
            <person name="Watanabe M."/>
            <person name="Kojima H."/>
            <person name="Fukui M."/>
        </authorList>
    </citation>
    <scope>NUCLEOTIDE SEQUENCE [LARGE SCALE GENOMIC DNA]</scope>
    <source>
        <strain evidence="14 15">28bB2T</strain>
    </source>
</reference>
<dbReference type="GO" id="GO:0005886">
    <property type="term" value="C:plasma membrane"/>
    <property type="evidence" value="ECO:0007669"/>
    <property type="project" value="UniProtKB-SubCell"/>
</dbReference>
<keyword evidence="5" id="KW-1003">Cell membrane</keyword>
<organism evidence="14 15">
    <name type="scientific">Desulfosarcina ovata subsp. sediminis</name>
    <dbReference type="NCBI Taxonomy" id="885957"/>
    <lineage>
        <taxon>Bacteria</taxon>
        <taxon>Pseudomonadati</taxon>
        <taxon>Thermodesulfobacteriota</taxon>
        <taxon>Desulfobacteria</taxon>
        <taxon>Desulfobacterales</taxon>
        <taxon>Desulfosarcinaceae</taxon>
        <taxon>Desulfosarcina</taxon>
    </lineage>
</organism>
<evidence type="ECO:0000256" key="11">
    <source>
        <dbReference type="ARBA" id="ARBA00023136"/>
    </source>
</evidence>
<sequence length="312" mass="32918">MMMRCIAFLMVMVAVMAVMPWGYGASSQAARNPFISSKRTNGTTESKPAVGYPALFQPVMQKIVTVQYAIRQNMVRLAGDIQHDPFGHAFRLFMLFSLLYGMVHALGPGHGKIYACAYFLNRPGTIKRGLALGCLTMLIHVLSGTVLILVGAMVLKTSGAMTLENAGVILERVSYGLLAGLGVFLAGHTLLQLRARTVPAPNRCPDASDTRSLLVAALAVGIVPCPGAAMILLFSLTLGILPAGLGAMICIAAGMSITTGMFAVSTIVLKQRFLGLVEGNRRLFSLAYAILALGGAAGITILGMVLFIGSVN</sequence>
<dbReference type="PANTHER" id="PTHR40659">
    <property type="entry name" value="NICKEL/COBALT EFFLUX SYSTEM RCNA"/>
    <property type="match status" value="1"/>
</dbReference>
<evidence type="ECO:0000256" key="1">
    <source>
        <dbReference type="ARBA" id="ARBA00002510"/>
    </source>
</evidence>
<proteinExistence type="inferred from homology"/>
<evidence type="ECO:0000256" key="9">
    <source>
        <dbReference type="ARBA" id="ARBA00023065"/>
    </source>
</evidence>
<feature type="transmembrane region" description="Helical" evidence="13">
    <location>
        <begin position="89"/>
        <end position="109"/>
    </location>
</feature>
<keyword evidence="8 13" id="KW-1133">Transmembrane helix</keyword>
<evidence type="ECO:0000256" key="8">
    <source>
        <dbReference type="ARBA" id="ARBA00022989"/>
    </source>
</evidence>
<dbReference type="InterPro" id="IPR051224">
    <property type="entry name" value="NiCoT_RcnA"/>
</dbReference>
<dbReference type="InterPro" id="IPR011541">
    <property type="entry name" value="Ni/Co_transpt_high_affinity"/>
</dbReference>
<keyword evidence="7 13" id="KW-0812">Transmembrane</keyword>
<dbReference type="AlphaFoldDB" id="A0A5K7ZVC8"/>
<protein>
    <recommendedName>
        <fullName evidence="13">Nickel/cobalt efflux system</fullName>
    </recommendedName>
</protein>
<feature type="transmembrane region" description="Helical" evidence="13">
    <location>
        <begin position="240"/>
        <end position="264"/>
    </location>
</feature>
<keyword evidence="9" id="KW-0406">Ion transport</keyword>
<evidence type="ECO:0000256" key="3">
    <source>
        <dbReference type="ARBA" id="ARBA00022426"/>
    </source>
</evidence>
<feature type="transmembrane region" description="Helical" evidence="13">
    <location>
        <begin position="213"/>
        <end position="234"/>
    </location>
</feature>
<dbReference type="GO" id="GO:0010045">
    <property type="term" value="P:response to nickel cation"/>
    <property type="evidence" value="ECO:0007669"/>
    <property type="project" value="TreeGrafter"/>
</dbReference>
<feature type="transmembrane region" description="Helical" evidence="13">
    <location>
        <begin position="285"/>
        <end position="309"/>
    </location>
</feature>
<name>A0A5K7ZVC8_9BACT</name>
<feature type="transmembrane region" description="Helical" evidence="13">
    <location>
        <begin position="130"/>
        <end position="155"/>
    </location>
</feature>
<gene>
    <name evidence="14" type="ORF">DSCO28_46720</name>
</gene>
<evidence type="ECO:0000313" key="15">
    <source>
        <dbReference type="Proteomes" id="UP000425960"/>
    </source>
</evidence>
<feature type="transmembrane region" description="Helical" evidence="13">
    <location>
        <begin position="175"/>
        <end position="193"/>
    </location>
</feature>
<keyword evidence="3" id="KW-0171">Cobalt transport</keyword>
<evidence type="ECO:0000256" key="6">
    <source>
        <dbReference type="ARBA" id="ARBA00022596"/>
    </source>
</evidence>
<evidence type="ECO:0000256" key="7">
    <source>
        <dbReference type="ARBA" id="ARBA00022692"/>
    </source>
</evidence>
<keyword evidence="6" id="KW-0533">Nickel</keyword>
<dbReference type="GO" id="GO:0046583">
    <property type="term" value="F:monoatomic cation efflux transmembrane transporter activity"/>
    <property type="evidence" value="ECO:0007669"/>
    <property type="project" value="TreeGrafter"/>
</dbReference>
<keyword evidence="12" id="KW-0170">Cobalt</keyword>
<evidence type="ECO:0000313" key="14">
    <source>
        <dbReference type="EMBL" id="BBO84106.1"/>
    </source>
</evidence>
<dbReference type="GO" id="GO:0032025">
    <property type="term" value="P:response to cobalt ion"/>
    <property type="evidence" value="ECO:0007669"/>
    <property type="project" value="TreeGrafter"/>
</dbReference>
<keyword evidence="10" id="KW-0921">Nickel transport</keyword>
<keyword evidence="4 13" id="KW-0813">Transport</keyword>
<evidence type="ECO:0000256" key="10">
    <source>
        <dbReference type="ARBA" id="ARBA00023112"/>
    </source>
</evidence>
<dbReference type="PANTHER" id="PTHR40659:SF1">
    <property type="entry name" value="NICKEL_COBALT EFFLUX SYSTEM RCNA"/>
    <property type="match status" value="1"/>
</dbReference>
<dbReference type="GO" id="GO:0006824">
    <property type="term" value="P:cobalt ion transport"/>
    <property type="evidence" value="ECO:0007669"/>
    <property type="project" value="UniProtKB-KW"/>
</dbReference>
<comment type="subcellular location">
    <subcellularLocation>
        <location evidence="2 13">Cell membrane</location>
        <topology evidence="2 13">Multi-pass membrane protein</topology>
    </subcellularLocation>
</comment>
<evidence type="ECO:0000256" key="5">
    <source>
        <dbReference type="ARBA" id="ARBA00022475"/>
    </source>
</evidence>
<dbReference type="Pfam" id="PF03824">
    <property type="entry name" value="NicO"/>
    <property type="match status" value="1"/>
</dbReference>
<evidence type="ECO:0000256" key="4">
    <source>
        <dbReference type="ARBA" id="ARBA00022448"/>
    </source>
</evidence>
<dbReference type="KEGG" id="dov:DSCO28_46720"/>
<evidence type="ECO:0000256" key="2">
    <source>
        <dbReference type="ARBA" id="ARBA00004651"/>
    </source>
</evidence>
<comment type="function">
    <text evidence="1">Efflux system for nickel and cobalt.</text>
</comment>
<keyword evidence="11 13" id="KW-0472">Membrane</keyword>
<dbReference type="Proteomes" id="UP000425960">
    <property type="component" value="Chromosome"/>
</dbReference>
<accession>A0A5K7ZVC8</accession>
<evidence type="ECO:0000256" key="13">
    <source>
        <dbReference type="RuleBase" id="RU362101"/>
    </source>
</evidence>
<comment type="similarity">
    <text evidence="13">Belongs to the NiCoT transporter (TC 2.A.52) family.</text>
</comment>
<dbReference type="EMBL" id="AP021876">
    <property type="protein sequence ID" value="BBO84106.1"/>
    <property type="molecule type" value="Genomic_DNA"/>
</dbReference>
<evidence type="ECO:0000256" key="12">
    <source>
        <dbReference type="ARBA" id="ARBA00023285"/>
    </source>
</evidence>
<dbReference type="RefSeq" id="WP_155324130.1">
    <property type="nucleotide sequence ID" value="NZ_AP021876.1"/>
</dbReference>
<dbReference type="GO" id="GO:0015099">
    <property type="term" value="F:nickel cation transmembrane transporter activity"/>
    <property type="evidence" value="ECO:0007669"/>
    <property type="project" value="UniProtKB-UniRule"/>
</dbReference>